<evidence type="ECO:0000313" key="7">
    <source>
        <dbReference type="EMBL" id="KFP16525.1"/>
    </source>
</evidence>
<feature type="non-terminal residue" evidence="10">
    <location>
        <position position="246"/>
    </location>
</feature>
<evidence type="ECO:0000313" key="4">
    <source>
        <dbReference type="EMBL" id="KFP12343.1"/>
    </source>
</evidence>
<evidence type="ECO:0000313" key="10">
    <source>
        <dbReference type="EMBL" id="KFP20164.1"/>
    </source>
</evidence>
<gene>
    <name evidence="11" type="ORF">Z169_00604</name>
    <name evidence="5" type="ORF">Z169_01454</name>
    <name evidence="6" type="ORF">Z169_02109</name>
    <name evidence="8" type="ORF">Z169_03116</name>
    <name evidence="4" type="ORF">Z169_05556</name>
    <name evidence="10" type="ORF">Z169_06643</name>
    <name evidence="12" type="ORF">Z169_07531</name>
    <name evidence="7" type="ORF">Z169_09179</name>
    <name evidence="1" type="ORF">Z169_13634</name>
    <name evidence="9" type="ORF">Z169_15708</name>
    <name evidence="2" type="ORF">Z169_16113</name>
    <name evidence="3" type="ORF">Z169_16125</name>
</gene>
<evidence type="ECO:0000313" key="1">
    <source>
        <dbReference type="EMBL" id="KFP10546.1"/>
    </source>
</evidence>
<evidence type="ECO:0000313" key="12">
    <source>
        <dbReference type="EMBL" id="KFP21991.1"/>
    </source>
</evidence>
<evidence type="ECO:0000313" key="6">
    <source>
        <dbReference type="EMBL" id="KFP13865.1"/>
    </source>
</evidence>
<evidence type="ECO:0000313" key="11">
    <source>
        <dbReference type="EMBL" id="KFP21147.1"/>
    </source>
</evidence>
<evidence type="ECO:0000313" key="5">
    <source>
        <dbReference type="EMBL" id="KFP13554.1"/>
    </source>
</evidence>
<sequence length="246" mass="29013">RDLDRLERWACVNLMRFNKAKCKVLHLGWGNPQYQYRLGEERIESSPAERDLGVLMDEKLDMSRQCALAAQKANRTLGCIRRSVASRSREVILPLYSALVRPHLEYCVQLWSPQHKKDMELLERVQRRATKMIRGLEHLSYEDRLRELGLFSLEKRRLRGDLIAAFQYLKGAYRKDGERLFHRASCVRTRGNGFKLEQGRFRLEVRKKFFTMRVVKHWNRLPREVVEAPSLETFKARLDGALSNLI</sequence>
<dbReference type="EMBL" id="KK502281">
    <property type="protein sequence ID" value="KFP21991.1"/>
    <property type="molecule type" value="Genomic_DNA"/>
</dbReference>
<dbReference type="EMBL" id="KK501045">
    <property type="protein sequence ID" value="KFP12343.1"/>
    <property type="molecule type" value="Genomic_DNA"/>
</dbReference>
<dbReference type="EMBL" id="KK500848">
    <property type="protein sequence ID" value="KFP10685.1"/>
    <property type="molecule type" value="Genomic_DNA"/>
</dbReference>
<dbReference type="Proteomes" id="UP000053119">
    <property type="component" value="Unassembled WGS sequence"/>
</dbReference>
<dbReference type="EMBL" id="KK500848">
    <property type="protein sequence ID" value="KFP10674.1"/>
    <property type="molecule type" value="Genomic_DNA"/>
</dbReference>
<evidence type="ECO:0000313" key="13">
    <source>
        <dbReference type="Proteomes" id="UP000053119"/>
    </source>
</evidence>
<dbReference type="AlphaFoldDB" id="A0A091JGK5"/>
<evidence type="ECO:0000313" key="8">
    <source>
        <dbReference type="EMBL" id="KFP18320.1"/>
    </source>
</evidence>
<accession>A0A091JGK5</accession>
<proteinExistence type="predicted"/>
<dbReference type="EMBL" id="KK501968">
    <property type="protein sequence ID" value="KFP19131.1"/>
    <property type="molecule type" value="Genomic_DNA"/>
</dbReference>
<organism evidence="10 13">
    <name type="scientific">Egretta garzetta</name>
    <name type="common">Little egret</name>
    <dbReference type="NCBI Taxonomy" id="188379"/>
    <lineage>
        <taxon>Eukaryota</taxon>
        <taxon>Metazoa</taxon>
        <taxon>Chordata</taxon>
        <taxon>Craniata</taxon>
        <taxon>Vertebrata</taxon>
        <taxon>Euteleostomi</taxon>
        <taxon>Archelosauria</taxon>
        <taxon>Archosauria</taxon>
        <taxon>Dinosauria</taxon>
        <taxon>Saurischia</taxon>
        <taxon>Theropoda</taxon>
        <taxon>Coelurosauria</taxon>
        <taxon>Aves</taxon>
        <taxon>Neognathae</taxon>
        <taxon>Neoaves</taxon>
        <taxon>Aequornithes</taxon>
        <taxon>Pelecaniformes</taxon>
        <taxon>Ardeidae</taxon>
        <taxon>Egretta</taxon>
    </lineage>
</organism>
<protein>
    <recommendedName>
        <fullName evidence="14">Reverse transcriptase domain-containing protein</fullName>
    </recommendedName>
</protein>
<dbReference type="EMBL" id="KK502172">
    <property type="protein sequence ID" value="KFP21147.1"/>
    <property type="molecule type" value="Genomic_DNA"/>
</dbReference>
<dbReference type="EMBL" id="KK501608">
    <property type="protein sequence ID" value="KFP16525.1"/>
    <property type="molecule type" value="Genomic_DNA"/>
</dbReference>
<dbReference type="EMBL" id="KK500819">
    <property type="protein sequence ID" value="KFP10546.1"/>
    <property type="molecule type" value="Genomic_DNA"/>
</dbReference>
<dbReference type="EMBL" id="KK502053">
    <property type="protein sequence ID" value="KFP20164.1"/>
    <property type="molecule type" value="Genomic_DNA"/>
</dbReference>
<dbReference type="PRINTS" id="PR01345">
    <property type="entry name" value="CERVTRCPTASE"/>
</dbReference>
<feature type="non-terminal residue" evidence="10">
    <location>
        <position position="1"/>
    </location>
</feature>
<keyword evidence="13" id="KW-1185">Reference proteome</keyword>
<name>A0A091JGK5_EGRGA</name>
<dbReference type="EMBL" id="KK501295">
    <property type="protein sequence ID" value="KFP13865.1"/>
    <property type="molecule type" value="Genomic_DNA"/>
</dbReference>
<reference evidence="10 13" key="1">
    <citation type="submission" date="2014-04" db="EMBL/GenBank/DDBJ databases">
        <title>Genome evolution of avian class.</title>
        <authorList>
            <person name="Zhang G."/>
            <person name="Li C."/>
        </authorList>
    </citation>
    <scope>NUCLEOTIDE SEQUENCE [LARGE SCALE GENOMIC DNA]</scope>
    <source>
        <strain evidence="10">BGI_Z169</strain>
    </source>
</reference>
<evidence type="ECO:0000313" key="2">
    <source>
        <dbReference type="EMBL" id="KFP10674.1"/>
    </source>
</evidence>
<dbReference type="EMBL" id="KK501848">
    <property type="protein sequence ID" value="KFP18320.1"/>
    <property type="molecule type" value="Genomic_DNA"/>
</dbReference>
<evidence type="ECO:0008006" key="14">
    <source>
        <dbReference type="Google" id="ProtNLM"/>
    </source>
</evidence>
<dbReference type="PANTHER" id="PTHR33332">
    <property type="entry name" value="REVERSE TRANSCRIPTASE DOMAIN-CONTAINING PROTEIN"/>
    <property type="match status" value="1"/>
</dbReference>
<dbReference type="EMBL" id="KK501249">
    <property type="protein sequence ID" value="KFP13554.1"/>
    <property type="molecule type" value="Genomic_DNA"/>
</dbReference>
<evidence type="ECO:0000313" key="3">
    <source>
        <dbReference type="EMBL" id="KFP10685.1"/>
    </source>
</evidence>
<evidence type="ECO:0000313" key="9">
    <source>
        <dbReference type="EMBL" id="KFP19131.1"/>
    </source>
</evidence>